<accession>A0A5D3WP41</accession>
<proteinExistence type="predicted"/>
<gene>
    <name evidence="1" type="ORF">EDC39_101488</name>
</gene>
<sequence length="144" mass="16884">MNSRTRPLRNSLKVNHHGDGFVSVTVRLPESLLNAYAHFLEALSDFFFAADRQAHIDWLKSRREKDARYQLEAKQAREQFARLVLESFDRHNAPGLSRFELLKRIAADLRVIKHPWRKYEIIRKTLVEAGLGGRPGRPRREVRK</sequence>
<name>A0A5D3WP41_9BACT</name>
<keyword evidence="2" id="KW-1185">Reference proteome</keyword>
<dbReference type="Proteomes" id="UP000324159">
    <property type="component" value="Unassembled WGS sequence"/>
</dbReference>
<comment type="caution">
    <text evidence="1">The sequence shown here is derived from an EMBL/GenBank/DDBJ whole genome shotgun (WGS) entry which is preliminary data.</text>
</comment>
<reference evidence="1 2" key="1">
    <citation type="submission" date="2019-07" db="EMBL/GenBank/DDBJ databases">
        <title>Genomic Encyclopedia of Type Strains, Phase IV (KMG-IV): sequencing the most valuable type-strain genomes for metagenomic binning, comparative biology and taxonomic classification.</title>
        <authorList>
            <person name="Goeker M."/>
        </authorList>
    </citation>
    <scope>NUCLEOTIDE SEQUENCE [LARGE SCALE GENOMIC DNA]</scope>
    <source>
        <strain evidence="1 2">SS015</strain>
    </source>
</reference>
<evidence type="ECO:0000313" key="2">
    <source>
        <dbReference type="Proteomes" id="UP000324159"/>
    </source>
</evidence>
<evidence type="ECO:0000313" key="1">
    <source>
        <dbReference type="EMBL" id="TYP00322.1"/>
    </source>
</evidence>
<protein>
    <submittedName>
        <fullName evidence="1">Uncharacterized protein</fullName>
    </submittedName>
</protein>
<dbReference type="AlphaFoldDB" id="A0A5D3WP41"/>
<organism evidence="1 2">
    <name type="scientific">Geothermobacter ehrlichii</name>
    <dbReference type="NCBI Taxonomy" id="213224"/>
    <lineage>
        <taxon>Bacteria</taxon>
        <taxon>Pseudomonadati</taxon>
        <taxon>Thermodesulfobacteriota</taxon>
        <taxon>Desulfuromonadia</taxon>
        <taxon>Desulfuromonadales</taxon>
        <taxon>Geothermobacteraceae</taxon>
        <taxon>Geothermobacter</taxon>
    </lineage>
</organism>
<dbReference type="EMBL" id="VNIB01000001">
    <property type="protein sequence ID" value="TYP00322.1"/>
    <property type="molecule type" value="Genomic_DNA"/>
</dbReference>
<dbReference type="RefSeq" id="WP_148894514.1">
    <property type="nucleotide sequence ID" value="NZ_VNIB01000001.1"/>
</dbReference>